<dbReference type="OrthoDB" id="7376641at2"/>
<sequence>MPHRLRQLLLVLIAFAFIGSTSTQLARSAEYVAPMMLAGLPCDMMMSHTGMQDGKPMPPCKGITSDCIKQMGCVTDAALPARTMSVDIGASFSDVDYWSVWSKLTDFVRKPEPLPPRTI</sequence>
<dbReference type="RefSeq" id="WP_138327482.1">
    <property type="nucleotide sequence ID" value="NZ_VCDI01000008.1"/>
</dbReference>
<evidence type="ECO:0000313" key="1">
    <source>
        <dbReference type="EMBL" id="TLU71125.1"/>
    </source>
</evidence>
<evidence type="ECO:0000313" key="2">
    <source>
        <dbReference type="Proteomes" id="UP000305654"/>
    </source>
</evidence>
<gene>
    <name evidence="1" type="ORF">FE263_18300</name>
</gene>
<organism evidence="1 2">
    <name type="scientific">Lichenicoccus roseus</name>
    <dbReference type="NCBI Taxonomy" id="2683649"/>
    <lineage>
        <taxon>Bacteria</taxon>
        <taxon>Pseudomonadati</taxon>
        <taxon>Pseudomonadota</taxon>
        <taxon>Alphaproteobacteria</taxon>
        <taxon>Acetobacterales</taxon>
        <taxon>Acetobacteraceae</taxon>
        <taxon>Lichenicoccus</taxon>
    </lineage>
</organism>
<dbReference type="Proteomes" id="UP000305654">
    <property type="component" value="Unassembled WGS sequence"/>
</dbReference>
<dbReference type="AlphaFoldDB" id="A0A5R9J0C7"/>
<protein>
    <submittedName>
        <fullName evidence="1">Uncharacterized protein</fullName>
    </submittedName>
</protein>
<comment type="caution">
    <text evidence="1">The sequence shown here is derived from an EMBL/GenBank/DDBJ whole genome shotgun (WGS) entry which is preliminary data.</text>
</comment>
<proteinExistence type="predicted"/>
<name>A0A5R9J0C7_9PROT</name>
<dbReference type="EMBL" id="VCDI01000008">
    <property type="protein sequence ID" value="TLU71125.1"/>
    <property type="molecule type" value="Genomic_DNA"/>
</dbReference>
<keyword evidence="2" id="KW-1185">Reference proteome</keyword>
<reference evidence="1 2" key="1">
    <citation type="submission" date="2019-05" db="EMBL/GenBank/DDBJ databases">
        <authorList>
            <person name="Pankratov T."/>
            <person name="Grouzdev D."/>
        </authorList>
    </citation>
    <scope>NUCLEOTIDE SEQUENCE [LARGE SCALE GENOMIC DNA]</scope>
    <source>
        <strain evidence="1 2">KEBCLARHB70R</strain>
    </source>
</reference>
<accession>A0A5R9J0C7</accession>